<reference evidence="1 2" key="1">
    <citation type="submission" date="2019-05" db="EMBL/GenBank/DDBJ databases">
        <title>Another draft genome of Portunus trituberculatus and its Hox gene families provides insights of decapod evolution.</title>
        <authorList>
            <person name="Jeong J.-H."/>
            <person name="Song I."/>
            <person name="Kim S."/>
            <person name="Choi T."/>
            <person name="Kim D."/>
            <person name="Ryu S."/>
            <person name="Kim W."/>
        </authorList>
    </citation>
    <scope>NUCLEOTIDE SEQUENCE [LARGE SCALE GENOMIC DNA]</scope>
    <source>
        <tissue evidence="1">Muscle</tissue>
    </source>
</reference>
<dbReference type="EMBL" id="VSRR010003013">
    <property type="protein sequence ID" value="MPC34243.1"/>
    <property type="molecule type" value="Genomic_DNA"/>
</dbReference>
<comment type="caution">
    <text evidence="1">The sequence shown here is derived from an EMBL/GenBank/DDBJ whole genome shotgun (WGS) entry which is preliminary data.</text>
</comment>
<dbReference type="AlphaFoldDB" id="A0A5B7EMH1"/>
<keyword evidence="2" id="KW-1185">Reference proteome</keyword>
<sequence length="172" mass="19332">MPNGKAPEIGVSSELLRAGGDQESRTDSYFTLPDSLAKLNTPSCAMMDDKDCYKMLEEMEPQLKRRTRHSLALPVLTQVLALRLFASGSFQTSLKTQLPMRNCHRLMWSELPCRKVGMLQAEKFSRKSYKISSTIESSLQCPVQQDRQQLAGSVHLASKTIKESDQRHLTSA</sequence>
<name>A0A5B7EMH1_PORTR</name>
<proteinExistence type="predicted"/>
<evidence type="ECO:0000313" key="2">
    <source>
        <dbReference type="Proteomes" id="UP000324222"/>
    </source>
</evidence>
<evidence type="ECO:0000313" key="1">
    <source>
        <dbReference type="EMBL" id="MPC34243.1"/>
    </source>
</evidence>
<accession>A0A5B7EMH1</accession>
<gene>
    <name evidence="1" type="ORF">E2C01_027627</name>
</gene>
<protein>
    <submittedName>
        <fullName evidence="1">Uncharacterized protein</fullName>
    </submittedName>
</protein>
<dbReference type="Proteomes" id="UP000324222">
    <property type="component" value="Unassembled WGS sequence"/>
</dbReference>
<organism evidence="1 2">
    <name type="scientific">Portunus trituberculatus</name>
    <name type="common">Swimming crab</name>
    <name type="synonym">Neptunus trituberculatus</name>
    <dbReference type="NCBI Taxonomy" id="210409"/>
    <lineage>
        <taxon>Eukaryota</taxon>
        <taxon>Metazoa</taxon>
        <taxon>Ecdysozoa</taxon>
        <taxon>Arthropoda</taxon>
        <taxon>Crustacea</taxon>
        <taxon>Multicrustacea</taxon>
        <taxon>Malacostraca</taxon>
        <taxon>Eumalacostraca</taxon>
        <taxon>Eucarida</taxon>
        <taxon>Decapoda</taxon>
        <taxon>Pleocyemata</taxon>
        <taxon>Brachyura</taxon>
        <taxon>Eubrachyura</taxon>
        <taxon>Portunoidea</taxon>
        <taxon>Portunidae</taxon>
        <taxon>Portuninae</taxon>
        <taxon>Portunus</taxon>
    </lineage>
</organism>